<feature type="compositionally biased region" description="Polar residues" evidence="1">
    <location>
        <begin position="133"/>
        <end position="147"/>
    </location>
</feature>
<keyword evidence="2" id="KW-0812">Transmembrane</keyword>
<reference evidence="3 4" key="1">
    <citation type="journal article" date="2021" name="Environ. Microbiol.">
        <title>Gene family expansions and transcriptome signatures uncover fungal adaptations to wood decay.</title>
        <authorList>
            <person name="Hage H."/>
            <person name="Miyauchi S."/>
            <person name="Viragh M."/>
            <person name="Drula E."/>
            <person name="Min B."/>
            <person name="Chaduli D."/>
            <person name="Navarro D."/>
            <person name="Favel A."/>
            <person name="Norest M."/>
            <person name="Lesage-Meessen L."/>
            <person name="Balint B."/>
            <person name="Merenyi Z."/>
            <person name="de Eugenio L."/>
            <person name="Morin E."/>
            <person name="Martinez A.T."/>
            <person name="Baldrian P."/>
            <person name="Stursova M."/>
            <person name="Martinez M.J."/>
            <person name="Novotny C."/>
            <person name="Magnuson J.K."/>
            <person name="Spatafora J.W."/>
            <person name="Maurice S."/>
            <person name="Pangilinan J."/>
            <person name="Andreopoulos W."/>
            <person name="LaButti K."/>
            <person name="Hundley H."/>
            <person name="Na H."/>
            <person name="Kuo A."/>
            <person name="Barry K."/>
            <person name="Lipzen A."/>
            <person name="Henrissat B."/>
            <person name="Riley R."/>
            <person name="Ahrendt S."/>
            <person name="Nagy L.G."/>
            <person name="Grigoriev I.V."/>
            <person name="Martin F."/>
            <person name="Rosso M.N."/>
        </authorList>
    </citation>
    <scope>NUCLEOTIDE SEQUENCE [LARGE SCALE GENOMIC DNA]</scope>
    <source>
        <strain evidence="3 4">CIRM-BRFM 1785</strain>
    </source>
</reference>
<evidence type="ECO:0000256" key="2">
    <source>
        <dbReference type="SAM" id="Phobius"/>
    </source>
</evidence>
<keyword evidence="2" id="KW-0472">Membrane</keyword>
<dbReference type="EMBL" id="JADCUA010000021">
    <property type="protein sequence ID" value="KAH9832474.1"/>
    <property type="molecule type" value="Genomic_DNA"/>
</dbReference>
<evidence type="ECO:0000256" key="1">
    <source>
        <dbReference type="SAM" id="MobiDB-lite"/>
    </source>
</evidence>
<name>A0ABQ8K5W1_9APHY</name>
<organism evidence="3 4">
    <name type="scientific">Rhodofomes roseus</name>
    <dbReference type="NCBI Taxonomy" id="34475"/>
    <lineage>
        <taxon>Eukaryota</taxon>
        <taxon>Fungi</taxon>
        <taxon>Dikarya</taxon>
        <taxon>Basidiomycota</taxon>
        <taxon>Agaricomycotina</taxon>
        <taxon>Agaricomycetes</taxon>
        <taxon>Polyporales</taxon>
        <taxon>Rhodofomes</taxon>
    </lineage>
</organism>
<dbReference type="Proteomes" id="UP000814176">
    <property type="component" value="Unassembled WGS sequence"/>
</dbReference>
<keyword evidence="2" id="KW-1133">Transmembrane helix</keyword>
<feature type="region of interest" description="Disordered" evidence="1">
    <location>
        <begin position="120"/>
        <end position="147"/>
    </location>
</feature>
<comment type="caution">
    <text evidence="3">The sequence shown here is derived from an EMBL/GenBank/DDBJ whole genome shotgun (WGS) entry which is preliminary data.</text>
</comment>
<gene>
    <name evidence="3" type="ORF">C8Q71DRAFT_253644</name>
</gene>
<dbReference type="RefSeq" id="XP_047775392.1">
    <property type="nucleotide sequence ID" value="XM_047917322.1"/>
</dbReference>
<dbReference type="GeneID" id="71998054"/>
<evidence type="ECO:0000313" key="4">
    <source>
        <dbReference type="Proteomes" id="UP000814176"/>
    </source>
</evidence>
<accession>A0ABQ8K5W1</accession>
<keyword evidence="4" id="KW-1185">Reference proteome</keyword>
<sequence length="200" mass="22106">MEKAHARCDGPPRCRLITSTTLLLTPCISVSVPIPAGLPAFRGSEQLDPTRFRCRSAVRRIFRGLEEPGRLFIRLVSIGLAMQPIGVLFLGLSFFSDSENIIYRQPHNDDLNIKKATQRPVQRPPLTPPQRHVCQSKQWHGGQSPTGLPSDSISAFLASLKHQPLCMITIEQYRLIRKQAETARRLGMSVGTDSSGPLGG</sequence>
<evidence type="ECO:0000313" key="3">
    <source>
        <dbReference type="EMBL" id="KAH9832474.1"/>
    </source>
</evidence>
<protein>
    <submittedName>
        <fullName evidence="3">Uncharacterized protein</fullName>
    </submittedName>
</protein>
<feature type="transmembrane region" description="Helical" evidence="2">
    <location>
        <begin position="71"/>
        <end position="95"/>
    </location>
</feature>
<proteinExistence type="predicted"/>